<dbReference type="Gene3D" id="3.30.565.60">
    <property type="match status" value="1"/>
</dbReference>
<evidence type="ECO:0000313" key="2">
    <source>
        <dbReference type="EMBL" id="MDT3766829.1"/>
    </source>
</evidence>
<dbReference type="InterPro" id="IPR007421">
    <property type="entry name" value="Schlafen_AlbA_2_dom"/>
</dbReference>
<gene>
    <name evidence="2" type="ORF">QS713_01965</name>
</gene>
<dbReference type="EMBL" id="JASXSX010000001">
    <property type="protein sequence ID" value="MDT3766829.1"/>
    <property type="molecule type" value="Genomic_DNA"/>
</dbReference>
<dbReference type="PANTHER" id="PTHR30595">
    <property type="entry name" value="GLPR-RELATED TRANSCRIPTIONAL REPRESSOR"/>
    <property type="match status" value="1"/>
</dbReference>
<evidence type="ECO:0000259" key="1">
    <source>
        <dbReference type="Pfam" id="PF04326"/>
    </source>
</evidence>
<dbReference type="InterPro" id="IPR036390">
    <property type="entry name" value="WH_DNA-bd_sf"/>
</dbReference>
<organism evidence="2 3">
    <name type="scientific">Gleimia hominis</name>
    <dbReference type="NCBI Taxonomy" id="595468"/>
    <lineage>
        <taxon>Bacteria</taxon>
        <taxon>Bacillati</taxon>
        <taxon>Actinomycetota</taxon>
        <taxon>Actinomycetes</taxon>
        <taxon>Actinomycetales</taxon>
        <taxon>Actinomycetaceae</taxon>
        <taxon>Gleimia</taxon>
    </lineage>
</organism>
<dbReference type="SUPFAM" id="SSF46785">
    <property type="entry name" value="Winged helix' DNA-binding domain"/>
    <property type="match status" value="1"/>
</dbReference>
<reference evidence="2 3" key="1">
    <citation type="submission" date="2023-06" db="EMBL/GenBank/DDBJ databases">
        <title>Draft genome sequence of Gleimia hominis type strain CCUG 57540T.</title>
        <authorList>
            <person name="Salva-Serra F."/>
            <person name="Cardew S."/>
            <person name="Jensie Markopoulos S."/>
            <person name="Ohlen M."/>
            <person name="Inganas E."/>
            <person name="Svensson-Stadler L."/>
            <person name="Moore E.R.B."/>
        </authorList>
    </citation>
    <scope>NUCLEOTIDE SEQUENCE [LARGE SCALE GENOMIC DNA]</scope>
    <source>
        <strain evidence="2 3">CCUG 57540</strain>
    </source>
</reference>
<dbReference type="Gene3D" id="3.30.950.30">
    <property type="entry name" value="Schlafen, AAA domain"/>
    <property type="match status" value="1"/>
</dbReference>
<name>A0ABU3I8X7_9ACTO</name>
<dbReference type="Pfam" id="PF04326">
    <property type="entry name" value="SLFN_AlbA_2"/>
    <property type="match status" value="1"/>
</dbReference>
<dbReference type="Pfam" id="PF13749">
    <property type="entry name" value="HATPase_c_4"/>
    <property type="match status" value="1"/>
</dbReference>
<dbReference type="PANTHER" id="PTHR30595:SF6">
    <property type="entry name" value="SCHLAFEN ALBA-2 DOMAIN-CONTAINING PROTEIN"/>
    <property type="match status" value="1"/>
</dbReference>
<keyword evidence="3" id="KW-1185">Reference proteome</keyword>
<keyword evidence="2" id="KW-0067">ATP-binding</keyword>
<dbReference type="Proteomes" id="UP001247542">
    <property type="component" value="Unassembled WGS sequence"/>
</dbReference>
<dbReference type="GO" id="GO:0005524">
    <property type="term" value="F:ATP binding"/>
    <property type="evidence" value="ECO:0007669"/>
    <property type="project" value="UniProtKB-KW"/>
</dbReference>
<accession>A0ABU3I8X7</accession>
<keyword evidence="2" id="KW-0547">Nucleotide-binding</keyword>
<feature type="domain" description="Schlafen AlbA-2" evidence="1">
    <location>
        <begin position="25"/>
        <end position="136"/>
    </location>
</feature>
<proteinExistence type="predicted"/>
<evidence type="ECO:0000313" key="3">
    <source>
        <dbReference type="Proteomes" id="UP001247542"/>
    </source>
</evidence>
<sequence>MTTWTAELLEITLSKLRRRGGDSVEIEVKRAKENVPENLPRTLCAFANMPEGGTVILGVDERSGLKITGVKNAAKVEAAVASQARNAVVPKLKINASTVTVNDRQVVIVEVVPLRMEDKPAKVGGVAYLRQSDGDYSLSDNELRLIEVARLRSDEQVHYDAKIVEGTSKRDLDSQLLKEYLQRVRQTNRRLSQLKDDGELMRQVRMVDESGELTLASFYALGFYPQGYYPALSVTVAEQLERGHAGRRTRDLERITGPVSVLLTETMRWITEHLSVVQRYAPSGHMVDESELPLPAIREAVANALIHRDLGPNTLGIGQGVDVRLLPDFLIITNPGGLRGLTVARLKSKDISRHEVNQRLYSLCTSLRTEDDERIIEGEGGGIREIYKTVKDAGLPEPELVDFGVRFVVKFWRGKLATNRTDTAATFANLGVNTKTVGETVIVSGDEGASVKEIVDTTKLTAGQVRYALKLLVESGFVQMLGGRGSRRTSYHWIDNS</sequence>
<dbReference type="InterPro" id="IPR038475">
    <property type="entry name" value="RecG_C_sf"/>
</dbReference>
<comment type="caution">
    <text evidence="2">The sequence shown here is derived from an EMBL/GenBank/DDBJ whole genome shotgun (WGS) entry which is preliminary data.</text>
</comment>
<dbReference type="InterPro" id="IPR038461">
    <property type="entry name" value="Schlafen_AlbA_2_dom_sf"/>
</dbReference>
<dbReference type="RefSeq" id="WP_313272021.1">
    <property type="nucleotide sequence ID" value="NZ_JASXSX010000001.1"/>
</dbReference>
<protein>
    <submittedName>
        <fullName evidence="2">ATP-binding protein</fullName>
    </submittedName>
</protein>